<sequence length="130" mass="13963">MGLRHHDSIPSNIHHRAKLSNVGSITHASQVPGSLGRPRSHQDTFVQAMVRPGPPLTTSIPETPLLSQSLCLPLHPILSPWTLPARFGLPSDDGGLHAACSSGFTIAIRIWFPNGTWGSISQANICRHGL</sequence>
<accession>A0A7J7TEJ8</accession>
<gene>
    <name evidence="1" type="ORF">mRhiFer1_008987</name>
</gene>
<proteinExistence type="predicted"/>
<evidence type="ECO:0000313" key="1">
    <source>
        <dbReference type="EMBL" id="KAF6298965.1"/>
    </source>
</evidence>
<evidence type="ECO:0000313" key="2">
    <source>
        <dbReference type="Proteomes" id="UP000585614"/>
    </source>
</evidence>
<name>A0A7J7TEJ8_RHIFE</name>
<comment type="caution">
    <text evidence="1">The sequence shown here is derived from an EMBL/GenBank/DDBJ whole genome shotgun (WGS) entry which is preliminary data.</text>
</comment>
<dbReference type="AlphaFoldDB" id="A0A7J7TEJ8"/>
<dbReference type="Proteomes" id="UP000585614">
    <property type="component" value="Unassembled WGS sequence"/>
</dbReference>
<organism evidence="1 2">
    <name type="scientific">Rhinolophus ferrumequinum</name>
    <name type="common">Greater horseshoe bat</name>
    <dbReference type="NCBI Taxonomy" id="59479"/>
    <lineage>
        <taxon>Eukaryota</taxon>
        <taxon>Metazoa</taxon>
        <taxon>Chordata</taxon>
        <taxon>Craniata</taxon>
        <taxon>Vertebrata</taxon>
        <taxon>Euteleostomi</taxon>
        <taxon>Mammalia</taxon>
        <taxon>Eutheria</taxon>
        <taxon>Laurasiatheria</taxon>
        <taxon>Chiroptera</taxon>
        <taxon>Yinpterochiroptera</taxon>
        <taxon>Rhinolophoidea</taxon>
        <taxon>Rhinolophidae</taxon>
        <taxon>Rhinolophinae</taxon>
        <taxon>Rhinolophus</taxon>
    </lineage>
</organism>
<dbReference type="EMBL" id="JACAGC010000020">
    <property type="protein sequence ID" value="KAF6298965.1"/>
    <property type="molecule type" value="Genomic_DNA"/>
</dbReference>
<reference evidence="1 2" key="1">
    <citation type="journal article" date="2020" name="Nature">
        <title>Six reference-quality genomes reveal evolution of bat adaptations.</title>
        <authorList>
            <person name="Jebb D."/>
            <person name="Huang Z."/>
            <person name="Pippel M."/>
            <person name="Hughes G.M."/>
            <person name="Lavrichenko K."/>
            <person name="Devanna P."/>
            <person name="Winkler S."/>
            <person name="Jermiin L.S."/>
            <person name="Skirmuntt E.C."/>
            <person name="Katzourakis A."/>
            <person name="Burkitt-Gray L."/>
            <person name="Ray D.A."/>
            <person name="Sullivan K.A.M."/>
            <person name="Roscito J.G."/>
            <person name="Kirilenko B.M."/>
            <person name="Davalos L.M."/>
            <person name="Corthals A.P."/>
            <person name="Power M.L."/>
            <person name="Jones G."/>
            <person name="Ransome R.D."/>
            <person name="Dechmann D.K.N."/>
            <person name="Locatelli A.G."/>
            <person name="Puechmaille S.J."/>
            <person name="Fedrigo O."/>
            <person name="Jarvis E.D."/>
            <person name="Hiller M."/>
            <person name="Vernes S.C."/>
            <person name="Myers E.W."/>
            <person name="Teeling E.C."/>
        </authorList>
    </citation>
    <scope>NUCLEOTIDE SEQUENCE [LARGE SCALE GENOMIC DNA]</scope>
    <source>
        <strain evidence="1">MRhiFer1</strain>
        <tissue evidence="1">Lung</tissue>
    </source>
</reference>
<protein>
    <submittedName>
        <fullName evidence="1">Uncharacterized protein</fullName>
    </submittedName>
</protein>